<comment type="caution">
    <text evidence="1">The sequence shown here is derived from an EMBL/GenBank/DDBJ whole genome shotgun (WGS) entry which is preliminary data.</text>
</comment>
<accession>A0A7J7BUY1</accession>
<dbReference type="InParanoid" id="A0A7J7BUY1"/>
<evidence type="ECO:0008006" key="3">
    <source>
        <dbReference type="Google" id="ProtNLM"/>
    </source>
</evidence>
<protein>
    <recommendedName>
        <fullName evidence="3">No apical meristem (NAM) protein</fullName>
    </recommendedName>
</protein>
<evidence type="ECO:0000313" key="2">
    <source>
        <dbReference type="Proteomes" id="UP000593562"/>
    </source>
</evidence>
<dbReference type="Proteomes" id="UP000593562">
    <property type="component" value="Unassembled WGS sequence"/>
</dbReference>
<name>A0A7J7BUY1_TRIWF</name>
<reference evidence="1 2" key="1">
    <citation type="journal article" date="2020" name="Nat. Commun.">
        <title>Genome of Tripterygium wilfordii and identification of cytochrome P450 involved in triptolide biosynthesis.</title>
        <authorList>
            <person name="Tu L."/>
            <person name="Su P."/>
            <person name="Zhang Z."/>
            <person name="Gao L."/>
            <person name="Wang J."/>
            <person name="Hu T."/>
            <person name="Zhou J."/>
            <person name="Zhang Y."/>
            <person name="Zhao Y."/>
            <person name="Liu Y."/>
            <person name="Song Y."/>
            <person name="Tong Y."/>
            <person name="Lu Y."/>
            <person name="Yang J."/>
            <person name="Xu C."/>
            <person name="Jia M."/>
            <person name="Peters R.J."/>
            <person name="Huang L."/>
            <person name="Gao W."/>
        </authorList>
    </citation>
    <scope>NUCLEOTIDE SEQUENCE [LARGE SCALE GENOMIC DNA]</scope>
    <source>
        <strain evidence="2">cv. XIE 37</strain>
        <tissue evidence="1">Leaf</tissue>
    </source>
</reference>
<dbReference type="EMBL" id="JAAARO010000023">
    <property type="protein sequence ID" value="KAF5725700.1"/>
    <property type="molecule type" value="Genomic_DNA"/>
</dbReference>
<organism evidence="1 2">
    <name type="scientific">Tripterygium wilfordii</name>
    <name type="common">Thunder God vine</name>
    <dbReference type="NCBI Taxonomy" id="458696"/>
    <lineage>
        <taxon>Eukaryota</taxon>
        <taxon>Viridiplantae</taxon>
        <taxon>Streptophyta</taxon>
        <taxon>Embryophyta</taxon>
        <taxon>Tracheophyta</taxon>
        <taxon>Spermatophyta</taxon>
        <taxon>Magnoliopsida</taxon>
        <taxon>eudicotyledons</taxon>
        <taxon>Gunneridae</taxon>
        <taxon>Pentapetalae</taxon>
        <taxon>rosids</taxon>
        <taxon>fabids</taxon>
        <taxon>Celastrales</taxon>
        <taxon>Celastraceae</taxon>
        <taxon>Tripterygium</taxon>
    </lineage>
</organism>
<sequence length="222" mass="24101">MHEFRQEGKFSYHNLPKSAKDEWVVSRVFHKNNSTGGVQKSSPIHETLRVNSFGDDHFLDCSTLPPLMDPPYSTGTSSGLRNGGDGGNEFNSINTASMPRSSDGMNSQYQTTPSSIYTNQVPDMSNSLFSFHGSPNLGYLLHGGSSFPAGYGAIDGKQCKVEQFSSNQSMVSLSTQETGVSTDVNTNTEISSVVSRHSNKGYEDLEGPSVGTITDLDCFWDC</sequence>
<keyword evidence="2" id="KW-1185">Reference proteome</keyword>
<proteinExistence type="predicted"/>
<gene>
    <name evidence="1" type="ORF">HS088_TW23G00427</name>
</gene>
<evidence type="ECO:0000313" key="1">
    <source>
        <dbReference type="EMBL" id="KAF5725700.1"/>
    </source>
</evidence>
<dbReference type="AlphaFoldDB" id="A0A7J7BUY1"/>